<protein>
    <recommendedName>
        <fullName evidence="3">DUF2946 family protein</fullName>
    </recommendedName>
</protein>
<evidence type="ECO:0000313" key="1">
    <source>
        <dbReference type="EMBL" id="TDN51441.1"/>
    </source>
</evidence>
<evidence type="ECO:0008006" key="3">
    <source>
        <dbReference type="Google" id="ProtNLM"/>
    </source>
</evidence>
<gene>
    <name evidence="1" type="ORF">C7389_107176</name>
</gene>
<organism evidence="1 2">
    <name type="scientific">Azoarcus indigens</name>
    <dbReference type="NCBI Taxonomy" id="29545"/>
    <lineage>
        <taxon>Bacteria</taxon>
        <taxon>Pseudomonadati</taxon>
        <taxon>Pseudomonadota</taxon>
        <taxon>Betaproteobacteria</taxon>
        <taxon>Rhodocyclales</taxon>
        <taxon>Zoogloeaceae</taxon>
        <taxon>Azoarcus</taxon>
    </lineage>
</organism>
<dbReference type="Proteomes" id="UP000295129">
    <property type="component" value="Unassembled WGS sequence"/>
</dbReference>
<dbReference type="AlphaFoldDB" id="A0A4R6E159"/>
<reference evidence="1 2" key="1">
    <citation type="submission" date="2019-03" db="EMBL/GenBank/DDBJ databases">
        <title>Genomic Encyclopedia of Type Strains, Phase IV (KMG-IV): sequencing the most valuable type-strain genomes for metagenomic binning, comparative biology and taxonomic classification.</title>
        <authorList>
            <person name="Goeker M."/>
        </authorList>
    </citation>
    <scope>NUCLEOTIDE SEQUENCE [LARGE SCALE GENOMIC DNA]</scope>
    <source>
        <strain evidence="1 2">DSM 12121</strain>
    </source>
</reference>
<accession>A0A4R6E159</accession>
<comment type="caution">
    <text evidence="1">The sequence shown here is derived from an EMBL/GenBank/DDBJ whole genome shotgun (WGS) entry which is preliminary data.</text>
</comment>
<keyword evidence="2" id="KW-1185">Reference proteome</keyword>
<evidence type="ECO:0000313" key="2">
    <source>
        <dbReference type="Proteomes" id="UP000295129"/>
    </source>
</evidence>
<dbReference type="EMBL" id="SNVV01000007">
    <property type="protein sequence ID" value="TDN51441.1"/>
    <property type="molecule type" value="Genomic_DNA"/>
</dbReference>
<proteinExistence type="predicted"/>
<name>A0A4R6E159_9RHOO</name>
<sequence length="141" mass="13918">MGVMLAPRPLLRRLNPAARPAAAARAGGWTQALLLRLTLALLLVTVQVGAGMHVIGHTADVPHAAASADAHADGNSDGHTASHTCSECIALSGIDLPLADSPRLPAPRAGDCLAGAFAAPAAAGGALPAPRCRAPPAALPG</sequence>